<name>A0A3E1NWC9_9BACT</name>
<dbReference type="AlphaFoldDB" id="A0A3E1NWC9"/>
<dbReference type="OrthoDB" id="770452at2"/>
<proteinExistence type="predicted"/>
<dbReference type="InterPro" id="IPR054238">
    <property type="entry name" value="DUF6965"/>
</dbReference>
<keyword evidence="3" id="KW-1185">Reference proteome</keyword>
<evidence type="ECO:0000313" key="2">
    <source>
        <dbReference type="EMBL" id="RFM32237.1"/>
    </source>
</evidence>
<evidence type="ECO:0000313" key="3">
    <source>
        <dbReference type="Proteomes" id="UP000261174"/>
    </source>
</evidence>
<dbReference type="Proteomes" id="UP000261174">
    <property type="component" value="Unassembled WGS sequence"/>
</dbReference>
<dbReference type="EMBL" id="QTJV01000010">
    <property type="protein sequence ID" value="RFM32237.1"/>
    <property type="molecule type" value="Genomic_DNA"/>
</dbReference>
<reference evidence="2 3" key="1">
    <citation type="submission" date="2018-08" db="EMBL/GenBank/DDBJ databases">
        <title>Chitinophaga sp. K20C18050901, a novel bacterium isolated from forest soil.</title>
        <authorList>
            <person name="Wang C."/>
        </authorList>
    </citation>
    <scope>NUCLEOTIDE SEQUENCE [LARGE SCALE GENOMIC DNA]</scope>
    <source>
        <strain evidence="2 3">K20C18050901</strain>
    </source>
</reference>
<feature type="domain" description="DUF6965" evidence="1">
    <location>
        <begin position="7"/>
        <end position="70"/>
    </location>
</feature>
<sequence>MKYADKEIQELEEFFKTATLPDSIELFHSTVITDVKAFVHSHLQIIKLRQGVPVFEGFYDRLVLLKEKLSANS</sequence>
<protein>
    <recommendedName>
        <fullName evidence="1">DUF6965 domain-containing protein</fullName>
    </recommendedName>
</protein>
<accession>A0A3E1NWC9</accession>
<evidence type="ECO:0000259" key="1">
    <source>
        <dbReference type="Pfam" id="PF22292"/>
    </source>
</evidence>
<dbReference type="RefSeq" id="WP_116856323.1">
    <property type="nucleotide sequence ID" value="NZ_QTJV01000010.1"/>
</dbReference>
<organism evidence="2 3">
    <name type="scientific">Chitinophaga silvisoli</name>
    <dbReference type="NCBI Taxonomy" id="2291814"/>
    <lineage>
        <taxon>Bacteria</taxon>
        <taxon>Pseudomonadati</taxon>
        <taxon>Bacteroidota</taxon>
        <taxon>Chitinophagia</taxon>
        <taxon>Chitinophagales</taxon>
        <taxon>Chitinophagaceae</taxon>
        <taxon>Chitinophaga</taxon>
    </lineage>
</organism>
<dbReference type="Pfam" id="PF22292">
    <property type="entry name" value="DUF6965"/>
    <property type="match status" value="1"/>
</dbReference>
<comment type="caution">
    <text evidence="2">The sequence shown here is derived from an EMBL/GenBank/DDBJ whole genome shotgun (WGS) entry which is preliminary data.</text>
</comment>
<gene>
    <name evidence="2" type="ORF">DXN04_26035</name>
</gene>